<accession>A0AAP5UXC9</accession>
<organism evidence="1 2">
    <name type="scientific">Paraburkholderia fungorum</name>
    <dbReference type="NCBI Taxonomy" id="134537"/>
    <lineage>
        <taxon>Bacteria</taxon>
        <taxon>Pseudomonadati</taxon>
        <taxon>Pseudomonadota</taxon>
        <taxon>Betaproteobacteria</taxon>
        <taxon>Burkholderiales</taxon>
        <taxon>Burkholderiaceae</taxon>
        <taxon>Paraburkholderia</taxon>
    </lineage>
</organism>
<name>A0AAP5UXC9_9BURK</name>
<gene>
    <name evidence="1" type="ORF">ParKJ_22310</name>
</gene>
<evidence type="ECO:0000313" key="1">
    <source>
        <dbReference type="EMBL" id="MDT8840162.1"/>
    </source>
</evidence>
<proteinExistence type="predicted"/>
<dbReference type="EMBL" id="JANSLM010000008">
    <property type="protein sequence ID" value="MDT8840162.1"/>
    <property type="molecule type" value="Genomic_DNA"/>
</dbReference>
<reference evidence="1" key="1">
    <citation type="submission" date="2022-08" db="EMBL/GenBank/DDBJ databases">
        <authorList>
            <person name="Kim S.-J."/>
        </authorList>
    </citation>
    <scope>NUCLEOTIDE SEQUENCE</scope>
    <source>
        <strain evidence="1">KJ</strain>
    </source>
</reference>
<dbReference type="AlphaFoldDB" id="A0AAP5UXC9"/>
<protein>
    <submittedName>
        <fullName evidence="1">Uncharacterized protein</fullName>
    </submittedName>
</protein>
<dbReference type="Proteomes" id="UP001246473">
    <property type="component" value="Unassembled WGS sequence"/>
</dbReference>
<comment type="caution">
    <text evidence="1">The sequence shown here is derived from an EMBL/GenBank/DDBJ whole genome shotgun (WGS) entry which is preliminary data.</text>
</comment>
<evidence type="ECO:0000313" key="2">
    <source>
        <dbReference type="Proteomes" id="UP001246473"/>
    </source>
</evidence>
<sequence>MRAAKILPTENLNLRTPAMIKLPTNNLQVSVSGSRSRQPAQTIPAQRIWHRMTDVAIYATSLAATTT</sequence>